<gene>
    <name evidence="2" type="ORF">KL86DYS1_30408</name>
</gene>
<evidence type="ECO:0000313" key="2">
    <source>
        <dbReference type="EMBL" id="SBW02805.1"/>
    </source>
</evidence>
<proteinExistence type="predicted"/>
<organism evidence="2">
    <name type="scientific">uncultured Dysgonomonas sp</name>
    <dbReference type="NCBI Taxonomy" id="206096"/>
    <lineage>
        <taxon>Bacteria</taxon>
        <taxon>Pseudomonadati</taxon>
        <taxon>Bacteroidota</taxon>
        <taxon>Bacteroidia</taxon>
        <taxon>Bacteroidales</taxon>
        <taxon>Dysgonomonadaceae</taxon>
        <taxon>Dysgonomonas</taxon>
        <taxon>environmental samples</taxon>
    </lineage>
</organism>
<sequence length="329" mass="39020">MPMYEKDLHEKFVSYLHVCYPRKRELISLLTDILILERESVSRRLNGKVLFTVNEIGKIARCLNVSIDRLLEKNQNPPLFPLNLIMPLRLESIDVLIEQIDKNKEKLKCVEEYPFEVGHIFDSLPVEYFMSYTYLCKFMYFKWAYFFVGNNSFKDYNTWRVPLQIYDYHDELIKCWNNYDAIFYIWDNPVIWNLVGEINLFYKMRILNEKDVALIKKDLHDLLDDVETRTKETGNGKDISKKNADLYISSVNIGVTCIYFQSPEISFIHYKPPFALPALYKDAESFNLIYDWINSMKRVSTLVSGSGAVERRIFFDKQHEIVEKELSLK</sequence>
<dbReference type="InterPro" id="IPR013975">
    <property type="entry name" value="Tscrpt_reg_BetR_N"/>
</dbReference>
<reference evidence="2" key="1">
    <citation type="submission" date="2016-04" db="EMBL/GenBank/DDBJ databases">
        <authorList>
            <person name="Evans L.H."/>
            <person name="Alamgir A."/>
            <person name="Owens N."/>
            <person name="Weber N.D."/>
            <person name="Virtaneva K."/>
            <person name="Barbian K."/>
            <person name="Babar A."/>
            <person name="Rosenke K."/>
        </authorList>
    </citation>
    <scope>NUCLEOTIDE SEQUENCE</scope>
    <source>
        <strain evidence="2">86-1</strain>
    </source>
</reference>
<dbReference type="PROSITE" id="PS50943">
    <property type="entry name" value="HTH_CROC1"/>
    <property type="match status" value="1"/>
</dbReference>
<evidence type="ECO:0000259" key="1">
    <source>
        <dbReference type="PROSITE" id="PS50943"/>
    </source>
</evidence>
<dbReference type="AlphaFoldDB" id="A0A212JU17"/>
<dbReference type="EMBL" id="FLUM01000003">
    <property type="protein sequence ID" value="SBW02805.1"/>
    <property type="molecule type" value="Genomic_DNA"/>
</dbReference>
<protein>
    <recommendedName>
        <fullName evidence="1">HTH cro/C1-type domain-containing protein</fullName>
    </recommendedName>
</protein>
<dbReference type="InterPro" id="IPR001387">
    <property type="entry name" value="Cro/C1-type_HTH"/>
</dbReference>
<dbReference type="Pfam" id="PF08667">
    <property type="entry name" value="BetR"/>
    <property type="match status" value="1"/>
</dbReference>
<feature type="domain" description="HTH cro/C1-type" evidence="1">
    <location>
        <begin position="38"/>
        <end position="70"/>
    </location>
</feature>
<accession>A0A212JU17</accession>
<name>A0A212JU17_9BACT</name>